<dbReference type="Proteomes" id="UP001501747">
    <property type="component" value="Unassembled WGS sequence"/>
</dbReference>
<dbReference type="RefSeq" id="WP_344879436.1">
    <property type="nucleotide sequence ID" value="NZ_BAABAL010000018.1"/>
</dbReference>
<proteinExistence type="predicted"/>
<dbReference type="EMBL" id="BAABAL010000018">
    <property type="protein sequence ID" value="GAA4020565.1"/>
    <property type="molecule type" value="Genomic_DNA"/>
</dbReference>
<feature type="signal peptide" evidence="1">
    <location>
        <begin position="1"/>
        <end position="24"/>
    </location>
</feature>
<evidence type="ECO:0000256" key="1">
    <source>
        <dbReference type="SAM" id="SignalP"/>
    </source>
</evidence>
<sequence>MTRALSGIVVALALVVAATPQAFAACEGRAAADGTTEWEYCSPAMEFYGAGGEWTWVKLRACLVTNSEGKLWVRARVDDTQWARGVFKTWYRPSGTNEGIYTYRLTATVYLGKARLGGFDTFPYGVNTTPTTVNSGGSSLYSVPAKGRGDYRMVFQFQQDGPYWKDKTYQINSGEKNVALRMPCPHV</sequence>
<gene>
    <name evidence="2" type="ORF">GCM10022247_50800</name>
</gene>
<name>A0ABP7T3M1_9PSEU</name>
<accession>A0ABP7T3M1</accession>
<evidence type="ECO:0008006" key="4">
    <source>
        <dbReference type="Google" id="ProtNLM"/>
    </source>
</evidence>
<evidence type="ECO:0000313" key="3">
    <source>
        <dbReference type="Proteomes" id="UP001501747"/>
    </source>
</evidence>
<evidence type="ECO:0000313" key="2">
    <source>
        <dbReference type="EMBL" id="GAA4020565.1"/>
    </source>
</evidence>
<organism evidence="2 3">
    <name type="scientific">Allokutzneria multivorans</name>
    <dbReference type="NCBI Taxonomy" id="1142134"/>
    <lineage>
        <taxon>Bacteria</taxon>
        <taxon>Bacillati</taxon>
        <taxon>Actinomycetota</taxon>
        <taxon>Actinomycetes</taxon>
        <taxon>Pseudonocardiales</taxon>
        <taxon>Pseudonocardiaceae</taxon>
        <taxon>Allokutzneria</taxon>
    </lineage>
</organism>
<comment type="caution">
    <text evidence="2">The sequence shown here is derived from an EMBL/GenBank/DDBJ whole genome shotgun (WGS) entry which is preliminary data.</text>
</comment>
<keyword evidence="3" id="KW-1185">Reference proteome</keyword>
<keyword evidence="1" id="KW-0732">Signal</keyword>
<feature type="chain" id="PRO_5046889511" description="Secreted protein" evidence="1">
    <location>
        <begin position="25"/>
        <end position="187"/>
    </location>
</feature>
<reference evidence="3" key="1">
    <citation type="journal article" date="2019" name="Int. J. Syst. Evol. Microbiol.">
        <title>The Global Catalogue of Microorganisms (GCM) 10K type strain sequencing project: providing services to taxonomists for standard genome sequencing and annotation.</title>
        <authorList>
            <consortium name="The Broad Institute Genomics Platform"/>
            <consortium name="The Broad Institute Genome Sequencing Center for Infectious Disease"/>
            <person name="Wu L."/>
            <person name="Ma J."/>
        </authorList>
    </citation>
    <scope>NUCLEOTIDE SEQUENCE [LARGE SCALE GENOMIC DNA]</scope>
    <source>
        <strain evidence="3">JCM 17342</strain>
    </source>
</reference>
<dbReference type="PROSITE" id="PS51257">
    <property type="entry name" value="PROKAR_LIPOPROTEIN"/>
    <property type="match status" value="1"/>
</dbReference>
<protein>
    <recommendedName>
        <fullName evidence="4">Secreted protein</fullName>
    </recommendedName>
</protein>